<feature type="transmembrane region" description="Helical" evidence="1">
    <location>
        <begin position="20"/>
        <end position="42"/>
    </location>
</feature>
<comment type="caution">
    <text evidence="2">The sequence shown here is derived from an EMBL/GenBank/DDBJ whole genome shotgun (WGS) entry which is preliminary data.</text>
</comment>
<dbReference type="EMBL" id="PCVG01000044">
    <property type="protein sequence ID" value="PIQ68559.1"/>
    <property type="molecule type" value="Genomic_DNA"/>
</dbReference>
<dbReference type="AlphaFoldDB" id="A0A2H0KBE3"/>
<name>A0A2H0KBE3_9BACT</name>
<dbReference type="Proteomes" id="UP000229342">
    <property type="component" value="Unassembled WGS sequence"/>
</dbReference>
<reference evidence="2 3" key="1">
    <citation type="submission" date="2017-09" db="EMBL/GenBank/DDBJ databases">
        <title>Depth-based differentiation of microbial function through sediment-hosted aquifers and enrichment of novel symbionts in the deep terrestrial subsurface.</title>
        <authorList>
            <person name="Probst A.J."/>
            <person name="Ladd B."/>
            <person name="Jarett J.K."/>
            <person name="Geller-Mcgrath D.E."/>
            <person name="Sieber C.M."/>
            <person name="Emerson J.B."/>
            <person name="Anantharaman K."/>
            <person name="Thomas B.C."/>
            <person name="Malmstrom R."/>
            <person name="Stieglmeier M."/>
            <person name="Klingl A."/>
            <person name="Woyke T."/>
            <person name="Ryan C.M."/>
            <person name="Banfield J.F."/>
        </authorList>
    </citation>
    <scope>NUCLEOTIDE SEQUENCE [LARGE SCALE GENOMIC DNA]</scope>
    <source>
        <strain evidence="2">CG11_big_fil_rev_8_21_14_0_20_46_11</strain>
    </source>
</reference>
<organism evidence="2 3">
    <name type="scientific">Candidatus Taylorbacteria bacterium CG11_big_fil_rev_8_21_14_0_20_46_11</name>
    <dbReference type="NCBI Taxonomy" id="1975025"/>
    <lineage>
        <taxon>Bacteria</taxon>
        <taxon>Candidatus Tayloriibacteriota</taxon>
    </lineage>
</organism>
<keyword evidence="1" id="KW-0472">Membrane</keyword>
<evidence type="ECO:0000313" key="3">
    <source>
        <dbReference type="Proteomes" id="UP000229342"/>
    </source>
</evidence>
<evidence type="ECO:0000256" key="1">
    <source>
        <dbReference type="SAM" id="Phobius"/>
    </source>
</evidence>
<protein>
    <submittedName>
        <fullName evidence="2">Uncharacterized protein</fullName>
    </submittedName>
</protein>
<proteinExistence type="predicted"/>
<keyword evidence="1" id="KW-1133">Transmembrane helix</keyword>
<keyword evidence="1" id="KW-0812">Transmembrane</keyword>
<sequence>MNSKKIEKMKALVKRVGYDFYRAFLIIVSHFILIYAGIYIGMSKCEARTIYYGSETETITVSYGGETIFRFDESVKTISRASQFSIGPADGNNPDYAVLSITPRFTSGAGKVTFLLANGAVVTAKIVTVSKALPEKVDNFYDFVPKRSLVEKEANSGPEISDLELMKAMIRWEEIVGIKERSLIRTVVTGNSELSAKLVRVYTGAKFNGYVFKIQNLSKNKDYAVDIRALTLGRPNQALLSQVDKGFLKPKEATFLRIVAKPTSVYYNVNLPVGAIQAE</sequence>
<evidence type="ECO:0000313" key="2">
    <source>
        <dbReference type="EMBL" id="PIQ68559.1"/>
    </source>
</evidence>
<accession>A0A2H0KBE3</accession>
<gene>
    <name evidence="2" type="ORF">COV91_03460</name>
</gene>